<dbReference type="InterPro" id="IPR000160">
    <property type="entry name" value="GGDEF_dom"/>
</dbReference>
<evidence type="ECO:0000256" key="1">
    <source>
        <dbReference type="ARBA" id="ARBA00012528"/>
    </source>
</evidence>
<feature type="domain" description="GGDEF" evidence="5">
    <location>
        <begin position="479"/>
        <end position="610"/>
    </location>
</feature>
<dbReference type="NCBIfam" id="TIGR00254">
    <property type="entry name" value="GGDEF"/>
    <property type="match status" value="1"/>
</dbReference>
<dbReference type="SUPFAM" id="SSF48452">
    <property type="entry name" value="TPR-like"/>
    <property type="match status" value="2"/>
</dbReference>
<dbReference type="InterPro" id="IPR029787">
    <property type="entry name" value="Nucleotide_cyclase"/>
</dbReference>
<keyword evidence="6" id="KW-0548">Nucleotidyltransferase</keyword>
<evidence type="ECO:0000256" key="4">
    <source>
        <dbReference type="SAM" id="Phobius"/>
    </source>
</evidence>
<keyword evidence="4" id="KW-1133">Transmembrane helix</keyword>
<name>A0ABW9GSD6_9GAMM</name>
<dbReference type="GO" id="GO:0052621">
    <property type="term" value="F:diguanylate cyclase activity"/>
    <property type="evidence" value="ECO:0007669"/>
    <property type="project" value="UniProtKB-EC"/>
</dbReference>
<sequence length="610" mass="68779">MLAAPLDALGSDPAEEALLGELTQLENNVQSQGERLRRVEALARRIDPASPLQGRLVRLQCWALPAENSSDYSAAITFASKALLQARQEGDRVTESALLICRGWHNQLLGEMARARLDYDLALSLARAAGEQRLEADALGYRGGMLAYQGGLAAGLRDQLVAHDLYERLGLERWRLKMMGEIANTYRRMGVFERAQEYFKALEQAYEQQGDAASLTMIRAQLAILYTETDRYDEALTLFEEAASHFKASGERMDEAWALTEVAHSLLKLGRKEEARARLQQADLLLNRDQETDAATLGQWRLVMGLLEEAEGDLERALYFLALAEPIFRQEDNQRFLATIYRVQSRILEQQGQTDAALKALRHYVTTQESLEHQLGEQRSIQMRFEFDLARKEAENEALKSQQALQTQQLDRLQERRHWQTLVTALILLPLLGLTFYQLGRSRKLRRLAMTDELTGIHNRRQIQAKGEAMLAQARAQQQPCSLMLIDIDHFKQINDGWGHHAGDRVLVAVAKRIAGELRSLDRVGRNGGEEFLVLLPDTVLAEAAEAAERIRTRVAGLRVEALPADHPIRVSIGCAEFRPGESLTELVHRADEAMYRAKETGRDRVCLAD</sequence>
<evidence type="ECO:0000259" key="5">
    <source>
        <dbReference type="PROSITE" id="PS50887"/>
    </source>
</evidence>
<dbReference type="PROSITE" id="PS50887">
    <property type="entry name" value="GGDEF"/>
    <property type="match status" value="1"/>
</dbReference>
<dbReference type="SMART" id="SM00267">
    <property type="entry name" value="GGDEF"/>
    <property type="match status" value="1"/>
</dbReference>
<comment type="catalytic activity">
    <reaction evidence="2">
        <text>2 GTP = 3',3'-c-di-GMP + 2 diphosphate</text>
        <dbReference type="Rhea" id="RHEA:24898"/>
        <dbReference type="ChEBI" id="CHEBI:33019"/>
        <dbReference type="ChEBI" id="CHEBI:37565"/>
        <dbReference type="ChEBI" id="CHEBI:58805"/>
        <dbReference type="EC" id="2.7.7.65"/>
    </reaction>
</comment>
<dbReference type="EMBL" id="JBGXBU010000005">
    <property type="protein sequence ID" value="MFM4893832.1"/>
    <property type="molecule type" value="Genomic_DNA"/>
</dbReference>
<gene>
    <name evidence="6" type="ORF">ACEUDJ_13240</name>
</gene>
<dbReference type="Pfam" id="PF00990">
    <property type="entry name" value="GGDEF"/>
    <property type="match status" value="1"/>
</dbReference>
<evidence type="ECO:0000256" key="3">
    <source>
        <dbReference type="SAM" id="Coils"/>
    </source>
</evidence>
<dbReference type="Proteomes" id="UP001630969">
    <property type="component" value="Unassembled WGS sequence"/>
</dbReference>
<dbReference type="CDD" id="cd01949">
    <property type="entry name" value="GGDEF"/>
    <property type="match status" value="1"/>
</dbReference>
<proteinExistence type="predicted"/>
<dbReference type="Gene3D" id="1.25.40.10">
    <property type="entry name" value="Tetratricopeptide repeat domain"/>
    <property type="match status" value="2"/>
</dbReference>
<dbReference type="InterPro" id="IPR019734">
    <property type="entry name" value="TPR_rpt"/>
</dbReference>
<comment type="caution">
    <text evidence="6">The sequence shown here is derived from an EMBL/GenBank/DDBJ whole genome shotgun (WGS) entry which is preliminary data.</text>
</comment>
<dbReference type="SMART" id="SM00028">
    <property type="entry name" value="TPR"/>
    <property type="match status" value="4"/>
</dbReference>
<keyword evidence="3" id="KW-0175">Coiled coil</keyword>
<dbReference type="InterPro" id="IPR011990">
    <property type="entry name" value="TPR-like_helical_dom_sf"/>
</dbReference>
<evidence type="ECO:0000256" key="2">
    <source>
        <dbReference type="ARBA" id="ARBA00034247"/>
    </source>
</evidence>
<keyword evidence="4" id="KW-0812">Transmembrane</keyword>
<protein>
    <recommendedName>
        <fullName evidence="1">diguanylate cyclase</fullName>
        <ecNumber evidence="1">2.7.7.65</ecNumber>
    </recommendedName>
</protein>
<dbReference type="InterPro" id="IPR043128">
    <property type="entry name" value="Rev_trsase/Diguanyl_cyclase"/>
</dbReference>
<dbReference type="RefSeq" id="WP_408790807.1">
    <property type="nucleotide sequence ID" value="NZ_JBGXBU010000005.1"/>
</dbReference>
<keyword evidence="4" id="KW-0472">Membrane</keyword>
<keyword evidence="6" id="KW-0808">Transferase</keyword>
<dbReference type="EC" id="2.7.7.65" evidence="1"/>
<feature type="transmembrane region" description="Helical" evidence="4">
    <location>
        <begin position="419"/>
        <end position="440"/>
    </location>
</feature>
<dbReference type="InterPro" id="IPR050469">
    <property type="entry name" value="Diguanylate_Cyclase"/>
</dbReference>
<feature type="coiled-coil region" evidence="3">
    <location>
        <begin position="389"/>
        <end position="416"/>
    </location>
</feature>
<dbReference type="Gene3D" id="3.30.70.270">
    <property type="match status" value="1"/>
</dbReference>
<reference evidence="6 7" key="1">
    <citation type="submission" date="2024-09" db="EMBL/GenBank/DDBJ databases">
        <title>Aeromonas strains Genome sequencing and assembly.</title>
        <authorList>
            <person name="Hu X."/>
            <person name="Tang B."/>
        </authorList>
    </citation>
    <scope>NUCLEOTIDE SEQUENCE [LARGE SCALE GENOMIC DNA]</scope>
    <source>
        <strain evidence="6 7">NB23SCDHY001</strain>
    </source>
</reference>
<dbReference type="PANTHER" id="PTHR45138:SF9">
    <property type="entry name" value="DIGUANYLATE CYCLASE DGCM-RELATED"/>
    <property type="match status" value="1"/>
</dbReference>
<accession>A0ABW9GSD6</accession>
<organism evidence="6 7">
    <name type="scientific">Aeromonas bivalvium</name>
    <dbReference type="NCBI Taxonomy" id="440079"/>
    <lineage>
        <taxon>Bacteria</taxon>
        <taxon>Pseudomonadati</taxon>
        <taxon>Pseudomonadota</taxon>
        <taxon>Gammaproteobacteria</taxon>
        <taxon>Aeromonadales</taxon>
        <taxon>Aeromonadaceae</taxon>
        <taxon>Aeromonas</taxon>
    </lineage>
</organism>
<keyword evidence="7" id="KW-1185">Reference proteome</keyword>
<dbReference type="Pfam" id="PF13424">
    <property type="entry name" value="TPR_12"/>
    <property type="match status" value="1"/>
</dbReference>
<evidence type="ECO:0000313" key="7">
    <source>
        <dbReference type="Proteomes" id="UP001630969"/>
    </source>
</evidence>
<dbReference type="PANTHER" id="PTHR45138">
    <property type="entry name" value="REGULATORY COMPONENTS OF SENSORY TRANSDUCTION SYSTEM"/>
    <property type="match status" value="1"/>
</dbReference>
<dbReference type="SUPFAM" id="SSF55073">
    <property type="entry name" value="Nucleotide cyclase"/>
    <property type="match status" value="1"/>
</dbReference>
<dbReference type="GeneID" id="97221159"/>
<evidence type="ECO:0000313" key="6">
    <source>
        <dbReference type="EMBL" id="MFM4893832.1"/>
    </source>
</evidence>